<reference evidence="1 2" key="1">
    <citation type="submission" date="2019-12" db="EMBL/GenBank/DDBJ databases">
        <title>Snethiella sp. nov. sp. isolated from sea sand.</title>
        <authorList>
            <person name="Kim J."/>
            <person name="Jeong S.E."/>
            <person name="Jung H.S."/>
            <person name="Jeon C.O."/>
        </authorList>
    </citation>
    <scope>NUCLEOTIDE SEQUENCE [LARGE SCALE GENOMIC DNA]</scope>
    <source>
        <strain evidence="1 2">DP05</strain>
    </source>
</reference>
<name>A0A6L8W372_9PROT</name>
<comment type="caution">
    <text evidence="1">The sequence shown here is derived from an EMBL/GenBank/DDBJ whole genome shotgun (WGS) entry which is preliminary data.</text>
</comment>
<gene>
    <name evidence="1" type="ORF">GQE98_02255</name>
</gene>
<dbReference type="EMBL" id="WTUW01000001">
    <property type="protein sequence ID" value="MZR29448.1"/>
    <property type="molecule type" value="Genomic_DNA"/>
</dbReference>
<accession>A0A6L8W372</accession>
<evidence type="ECO:0000313" key="2">
    <source>
        <dbReference type="Proteomes" id="UP000476030"/>
    </source>
</evidence>
<keyword evidence="2" id="KW-1185">Reference proteome</keyword>
<dbReference type="PIRSF" id="PIRSF010372">
    <property type="entry name" value="PaiB"/>
    <property type="match status" value="1"/>
</dbReference>
<dbReference type="InterPro" id="IPR007396">
    <property type="entry name" value="TR_PAI2-type"/>
</dbReference>
<dbReference type="Pfam" id="PF04299">
    <property type="entry name" value="FMN_bind_2"/>
    <property type="match status" value="1"/>
</dbReference>
<dbReference type="PANTHER" id="PTHR35802">
    <property type="entry name" value="PROTEASE SYNTHASE AND SPORULATION PROTEIN PAI 2"/>
    <property type="match status" value="1"/>
</dbReference>
<dbReference type="SUPFAM" id="SSF50475">
    <property type="entry name" value="FMN-binding split barrel"/>
    <property type="match status" value="1"/>
</dbReference>
<dbReference type="Proteomes" id="UP000476030">
    <property type="component" value="Unassembled WGS sequence"/>
</dbReference>
<dbReference type="AlphaFoldDB" id="A0A6L8W372"/>
<dbReference type="InterPro" id="IPR012349">
    <property type="entry name" value="Split_barrel_FMN-bd"/>
</dbReference>
<sequence>MYVPPHFSVPGKETLTRLLPEASFALLVSTGEDGAPVASHLPFSYDEDRGEYGTLIAHMARANPHGKLLEKGQALVIFQGPHAYISPSYYATNVNVPTWNYVAVHAYGMPSIIEDREKVRTVLDQLTMDNEKGTAQPWSADQLDQKRLDGLMRGIIAFEIPIDRLEGKAKLGQNKSAEDQAGVEAAIGKIY</sequence>
<proteinExistence type="predicted"/>
<dbReference type="PANTHER" id="PTHR35802:SF1">
    <property type="entry name" value="PROTEASE SYNTHASE AND SPORULATION PROTEIN PAI 2"/>
    <property type="match status" value="1"/>
</dbReference>
<dbReference type="Gene3D" id="2.30.110.10">
    <property type="entry name" value="Electron Transport, Fmn-binding Protein, Chain A"/>
    <property type="match status" value="1"/>
</dbReference>
<organism evidence="1 2">
    <name type="scientific">Sneathiella litorea</name>
    <dbReference type="NCBI Taxonomy" id="2606216"/>
    <lineage>
        <taxon>Bacteria</taxon>
        <taxon>Pseudomonadati</taxon>
        <taxon>Pseudomonadota</taxon>
        <taxon>Alphaproteobacteria</taxon>
        <taxon>Sneathiellales</taxon>
        <taxon>Sneathiellaceae</taxon>
        <taxon>Sneathiella</taxon>
    </lineage>
</organism>
<protein>
    <submittedName>
        <fullName evidence="1">FMN-binding negative transcriptional regulator</fullName>
    </submittedName>
</protein>
<dbReference type="RefSeq" id="WP_161313919.1">
    <property type="nucleotide sequence ID" value="NZ_WTUW01000001.1"/>
</dbReference>
<evidence type="ECO:0000313" key="1">
    <source>
        <dbReference type="EMBL" id="MZR29448.1"/>
    </source>
</evidence>